<proteinExistence type="predicted"/>
<accession>A0ABS8VHI9</accession>
<reference evidence="2 3" key="1">
    <citation type="journal article" date="2021" name="BMC Genomics">
        <title>Datura genome reveals duplications of psychoactive alkaloid biosynthetic genes and high mutation rate following tissue culture.</title>
        <authorList>
            <person name="Rajewski A."/>
            <person name="Carter-House D."/>
            <person name="Stajich J."/>
            <person name="Litt A."/>
        </authorList>
    </citation>
    <scope>NUCLEOTIDE SEQUENCE [LARGE SCALE GENOMIC DNA]</scope>
    <source>
        <strain evidence="2">AR-01</strain>
    </source>
</reference>
<evidence type="ECO:0000313" key="3">
    <source>
        <dbReference type="Proteomes" id="UP000823775"/>
    </source>
</evidence>
<organism evidence="2 3">
    <name type="scientific">Datura stramonium</name>
    <name type="common">Jimsonweed</name>
    <name type="synonym">Common thornapple</name>
    <dbReference type="NCBI Taxonomy" id="4076"/>
    <lineage>
        <taxon>Eukaryota</taxon>
        <taxon>Viridiplantae</taxon>
        <taxon>Streptophyta</taxon>
        <taxon>Embryophyta</taxon>
        <taxon>Tracheophyta</taxon>
        <taxon>Spermatophyta</taxon>
        <taxon>Magnoliopsida</taxon>
        <taxon>eudicotyledons</taxon>
        <taxon>Gunneridae</taxon>
        <taxon>Pentapetalae</taxon>
        <taxon>asterids</taxon>
        <taxon>lamiids</taxon>
        <taxon>Solanales</taxon>
        <taxon>Solanaceae</taxon>
        <taxon>Solanoideae</taxon>
        <taxon>Datureae</taxon>
        <taxon>Datura</taxon>
    </lineage>
</organism>
<evidence type="ECO:0000256" key="1">
    <source>
        <dbReference type="SAM" id="MobiDB-lite"/>
    </source>
</evidence>
<feature type="region of interest" description="Disordered" evidence="1">
    <location>
        <begin position="1"/>
        <end position="44"/>
    </location>
</feature>
<gene>
    <name evidence="2" type="ORF">HAX54_035067</name>
</gene>
<name>A0ABS8VHI9_DATST</name>
<sequence>MGSFSLAESKRESWARDSSLGSEGEAEPARAEFAKDGNFGVESGGAYHPKMSEIRVAKSTGAVDLGLKLVGEVFSGDSEEGAVSIDELGEATHDGSIGGPNDSSIGVGSGLGWGDVESTGLGGGRVTEVYEGGASGWPVGSDDVPSLVPASELTTASGIVPPEFSSSYLGFEETFEESIFKSVPSFRTGALTCSDEDGTRTISCCSSSFPCRSVSIK</sequence>
<protein>
    <submittedName>
        <fullName evidence="2">Uncharacterized protein</fullName>
    </submittedName>
</protein>
<dbReference type="Proteomes" id="UP000823775">
    <property type="component" value="Unassembled WGS sequence"/>
</dbReference>
<dbReference type="EMBL" id="JACEIK010004556">
    <property type="protein sequence ID" value="MCD9645811.1"/>
    <property type="molecule type" value="Genomic_DNA"/>
</dbReference>
<evidence type="ECO:0000313" key="2">
    <source>
        <dbReference type="EMBL" id="MCD9645811.1"/>
    </source>
</evidence>
<keyword evidence="3" id="KW-1185">Reference proteome</keyword>
<feature type="non-terminal residue" evidence="2">
    <location>
        <position position="217"/>
    </location>
</feature>
<comment type="caution">
    <text evidence="2">The sequence shown here is derived from an EMBL/GenBank/DDBJ whole genome shotgun (WGS) entry which is preliminary data.</text>
</comment>